<dbReference type="RefSeq" id="WP_091578002.1">
    <property type="nucleotide sequence ID" value="NZ_FLRH01000004.1"/>
</dbReference>
<feature type="chain" id="PRO_5038397088" evidence="1">
    <location>
        <begin position="26"/>
        <end position="296"/>
    </location>
</feature>
<protein>
    <submittedName>
        <fullName evidence="3">Septum formation</fullName>
    </submittedName>
</protein>
<evidence type="ECO:0000256" key="1">
    <source>
        <dbReference type="SAM" id="SignalP"/>
    </source>
</evidence>
<feature type="signal peptide" evidence="1">
    <location>
        <begin position="1"/>
        <end position="25"/>
    </location>
</feature>
<proteinExistence type="predicted"/>
<feature type="domain" description="Septum formation-related" evidence="2">
    <location>
        <begin position="51"/>
        <end position="272"/>
    </location>
</feature>
<dbReference type="OrthoDB" id="3381205at2"/>
<dbReference type="EMBL" id="FLRH01000004">
    <property type="protein sequence ID" value="SBT67378.1"/>
    <property type="molecule type" value="Genomic_DNA"/>
</dbReference>
<dbReference type="InterPro" id="IPR026004">
    <property type="entry name" value="Septum_form"/>
</dbReference>
<keyword evidence="4" id="KW-1185">Reference proteome</keyword>
<sequence>MRRWWAAVAAGTVAVLALGGCGAPAGVDRDLADDWPAFAAPVGFVPKADVCHPTVADVGYLSGYQPVDCATTHRAETLHVGTLTGPEAARSAPPRGGSAGLRAAHADCARQVTKAVGADWRSGRLQLSVVFPSAPAWSGGARWYRCDVAEVNDLDDGTVTERQGSLRAALRPGSPLALGCFNPKLVKDDIEAMRPVACTAKHHAEFVGIWQAPDISYAEFQRTSLRAHKACRGLIATYAKVPNDGNMQYRAGTIIYHPYEQQWRDGDRGVQCFLWVSDRTLTRSVRGAGAKALPVT</sequence>
<dbReference type="PROSITE" id="PS51257">
    <property type="entry name" value="PROKAR_LIPOPROTEIN"/>
    <property type="match status" value="1"/>
</dbReference>
<keyword evidence="1" id="KW-0732">Signal</keyword>
<name>A0A1A9BDZ0_9ACTN</name>
<organism evidence="3 4">
    <name type="scientific">Micromonospora sediminicola</name>
    <dbReference type="NCBI Taxonomy" id="946078"/>
    <lineage>
        <taxon>Bacteria</taxon>
        <taxon>Bacillati</taxon>
        <taxon>Actinomycetota</taxon>
        <taxon>Actinomycetes</taxon>
        <taxon>Micromonosporales</taxon>
        <taxon>Micromonosporaceae</taxon>
        <taxon>Micromonospora</taxon>
    </lineage>
</organism>
<evidence type="ECO:0000313" key="3">
    <source>
        <dbReference type="EMBL" id="SBT67378.1"/>
    </source>
</evidence>
<dbReference type="AlphaFoldDB" id="A0A1A9BDZ0"/>
<accession>A0A1A9BDZ0</accession>
<evidence type="ECO:0000313" key="4">
    <source>
        <dbReference type="Proteomes" id="UP000199558"/>
    </source>
</evidence>
<dbReference type="Pfam" id="PF13845">
    <property type="entry name" value="Septum_form"/>
    <property type="match status" value="1"/>
</dbReference>
<evidence type="ECO:0000259" key="2">
    <source>
        <dbReference type="Pfam" id="PF13845"/>
    </source>
</evidence>
<reference evidence="4" key="1">
    <citation type="submission" date="2016-06" db="EMBL/GenBank/DDBJ databases">
        <authorList>
            <person name="Varghese N."/>
            <person name="Submissions Spin"/>
        </authorList>
    </citation>
    <scope>NUCLEOTIDE SEQUENCE [LARGE SCALE GENOMIC DNA]</scope>
    <source>
        <strain evidence="4">DSM 45794</strain>
    </source>
</reference>
<dbReference type="STRING" id="946078.GA0070622_4439"/>
<dbReference type="Proteomes" id="UP000199558">
    <property type="component" value="Unassembled WGS sequence"/>
</dbReference>
<gene>
    <name evidence="3" type="ORF">GA0070622_4439</name>
</gene>